<dbReference type="PROSITE" id="PS00300">
    <property type="entry name" value="SRP54"/>
    <property type="match status" value="1"/>
</dbReference>
<dbReference type="Proteomes" id="UP000266426">
    <property type="component" value="Unassembled WGS sequence"/>
</dbReference>
<dbReference type="SUPFAM" id="SSF47364">
    <property type="entry name" value="Domain of the SRP/SRP receptor G-proteins"/>
    <property type="match status" value="1"/>
</dbReference>
<dbReference type="SUPFAM" id="SSF52540">
    <property type="entry name" value="P-loop containing nucleoside triphosphate hydrolases"/>
    <property type="match status" value="1"/>
</dbReference>
<dbReference type="AlphaFoldDB" id="A0A3A4R6J7"/>
<evidence type="ECO:0000256" key="7">
    <source>
        <dbReference type="ARBA" id="ARBA00023170"/>
    </source>
</evidence>
<dbReference type="PANTHER" id="PTHR43134:SF1">
    <property type="entry name" value="SIGNAL RECOGNITION PARTICLE RECEPTOR SUBUNIT ALPHA"/>
    <property type="match status" value="1"/>
</dbReference>
<dbReference type="Gene3D" id="3.40.50.300">
    <property type="entry name" value="P-loop containing nucleotide triphosphate hydrolases"/>
    <property type="match status" value="1"/>
</dbReference>
<comment type="similarity">
    <text evidence="9">Belongs to the GTP-binding SRP family. FtsY subfamily.</text>
</comment>
<feature type="domain" description="SRP54-type proteins GTP-binding" evidence="10">
    <location>
        <begin position="274"/>
        <end position="287"/>
    </location>
</feature>
<dbReference type="GO" id="GO:0005525">
    <property type="term" value="F:GTP binding"/>
    <property type="evidence" value="ECO:0007669"/>
    <property type="project" value="UniProtKB-UniRule"/>
</dbReference>
<reference evidence="11 12" key="1">
    <citation type="journal article" date="2017" name="ISME J.">
        <title>Energy and carbon metabolisms in a deep terrestrial subsurface fluid microbial community.</title>
        <authorList>
            <person name="Momper L."/>
            <person name="Jungbluth S.P."/>
            <person name="Lee M.D."/>
            <person name="Amend J.P."/>
        </authorList>
    </citation>
    <scope>NUCLEOTIDE SEQUENCE [LARGE SCALE GENOMIC DNA]</scope>
    <source>
        <strain evidence="11">SURF_26</strain>
    </source>
</reference>
<evidence type="ECO:0000256" key="6">
    <source>
        <dbReference type="ARBA" id="ARBA00023136"/>
    </source>
</evidence>
<dbReference type="SMART" id="SM00963">
    <property type="entry name" value="SRP54_N"/>
    <property type="match status" value="1"/>
</dbReference>
<keyword evidence="1 9" id="KW-1003">Cell membrane</keyword>
<dbReference type="NCBIfam" id="TIGR00064">
    <property type="entry name" value="ftsY"/>
    <property type="match status" value="1"/>
</dbReference>
<keyword evidence="5 9" id="KW-0342">GTP-binding</keyword>
<dbReference type="HAMAP" id="MF_00920">
    <property type="entry name" value="FtsY"/>
    <property type="match status" value="1"/>
</dbReference>
<dbReference type="EMBL" id="QZJZ01000031">
    <property type="protein sequence ID" value="RJP60273.1"/>
    <property type="molecule type" value="Genomic_DNA"/>
</dbReference>
<keyword evidence="2 9" id="KW-0963">Cytoplasm</keyword>
<dbReference type="GO" id="GO:0005886">
    <property type="term" value="C:plasma membrane"/>
    <property type="evidence" value="ECO:0007669"/>
    <property type="project" value="UniProtKB-SubCell"/>
</dbReference>
<evidence type="ECO:0000256" key="9">
    <source>
        <dbReference type="HAMAP-Rule" id="MF_00920"/>
    </source>
</evidence>
<protein>
    <recommendedName>
        <fullName evidence="9">Signal recognition particle receptor FtsY</fullName>
        <shortName evidence="9">SRP receptor</shortName>
        <ecNumber evidence="9">3.6.5.4</ecNumber>
    </recommendedName>
</protein>
<keyword evidence="4 9" id="KW-0378">Hydrolase</keyword>
<sequence length="302" mass="33021">MVVKKITAGLKKTRDSFSAALRTLFRGEISSDMYEDIEEILVQTDMGIDTVMKLVGNIENRLSRSSKKDSAVVVDAIKTELLAMMNQTDNTLRTASSPVPTVIMLVGVNGTGKTTSVAKMANHLLKQKKKVMLAACDTFRGAAIEQLDIWAQRTGTYLVKHQHGADAAAVAYDACQAAIARNVDYLLIDTAGRLHTNKNLMEELKKIKRTVQKLIPEAPHEILITIDAVSGQNALPQVQIFNDQLSLTGMILTKLDGTAKGGIVIKIQHEISLPVKFIGVGEGMDDLLPFSNQEFVNALFEE</sequence>
<dbReference type="InterPro" id="IPR004390">
    <property type="entry name" value="SR_rcpt_FtsY"/>
</dbReference>
<dbReference type="Gene3D" id="1.20.120.140">
    <property type="entry name" value="Signal recognition particle SRP54, nucleotide-binding domain"/>
    <property type="match status" value="1"/>
</dbReference>
<dbReference type="GO" id="GO:0003924">
    <property type="term" value="F:GTPase activity"/>
    <property type="evidence" value="ECO:0007669"/>
    <property type="project" value="UniProtKB-UniRule"/>
</dbReference>
<dbReference type="InterPro" id="IPR042101">
    <property type="entry name" value="SRP54_N_sf"/>
</dbReference>
<keyword evidence="7 9" id="KW-0675">Receptor</keyword>
<proteinExistence type="inferred from homology"/>
<evidence type="ECO:0000256" key="1">
    <source>
        <dbReference type="ARBA" id="ARBA00022475"/>
    </source>
</evidence>
<keyword evidence="6 9" id="KW-0472">Membrane</keyword>
<dbReference type="InterPro" id="IPR027417">
    <property type="entry name" value="P-loop_NTPase"/>
</dbReference>
<feature type="binding site" evidence="9">
    <location>
        <begin position="107"/>
        <end position="114"/>
    </location>
    <ligand>
        <name>GTP</name>
        <dbReference type="ChEBI" id="CHEBI:37565"/>
    </ligand>
</feature>
<organism evidence="11 12">
    <name type="scientific">Candidatus Auribacter fodinae</name>
    <dbReference type="NCBI Taxonomy" id="2093366"/>
    <lineage>
        <taxon>Bacteria</taxon>
        <taxon>Pseudomonadati</taxon>
        <taxon>Candidatus Auribacterota</taxon>
        <taxon>Candidatus Auribacteria</taxon>
        <taxon>Candidatus Auribacterales</taxon>
        <taxon>Candidatus Auribacteraceae</taxon>
        <taxon>Candidatus Auribacter</taxon>
    </lineage>
</organism>
<dbReference type="GO" id="GO:0005737">
    <property type="term" value="C:cytoplasm"/>
    <property type="evidence" value="ECO:0007669"/>
    <property type="project" value="UniProtKB-SubCell"/>
</dbReference>
<comment type="caution">
    <text evidence="11">The sequence shown here is derived from an EMBL/GenBank/DDBJ whole genome shotgun (WGS) entry which is preliminary data.</text>
</comment>
<evidence type="ECO:0000313" key="11">
    <source>
        <dbReference type="EMBL" id="RJP60273.1"/>
    </source>
</evidence>
<dbReference type="SMART" id="SM00962">
    <property type="entry name" value="SRP54"/>
    <property type="match status" value="1"/>
</dbReference>
<evidence type="ECO:0000256" key="4">
    <source>
        <dbReference type="ARBA" id="ARBA00022801"/>
    </source>
</evidence>
<accession>A0A3A4R6J7</accession>
<dbReference type="PANTHER" id="PTHR43134">
    <property type="entry name" value="SIGNAL RECOGNITION PARTICLE RECEPTOR SUBUNIT ALPHA"/>
    <property type="match status" value="1"/>
</dbReference>
<gene>
    <name evidence="9 11" type="primary">ftsY</name>
    <name evidence="11" type="ORF">C4541_04295</name>
</gene>
<dbReference type="GO" id="GO:0005047">
    <property type="term" value="F:signal recognition particle binding"/>
    <property type="evidence" value="ECO:0007669"/>
    <property type="project" value="TreeGrafter"/>
</dbReference>
<dbReference type="InterPro" id="IPR036225">
    <property type="entry name" value="SRP/SRP_N"/>
</dbReference>
<feature type="binding site" evidence="9">
    <location>
        <begin position="253"/>
        <end position="256"/>
    </location>
    <ligand>
        <name>GTP</name>
        <dbReference type="ChEBI" id="CHEBI:37565"/>
    </ligand>
</feature>
<dbReference type="InterPro" id="IPR003593">
    <property type="entry name" value="AAA+_ATPase"/>
</dbReference>
<evidence type="ECO:0000256" key="5">
    <source>
        <dbReference type="ARBA" id="ARBA00023134"/>
    </source>
</evidence>
<comment type="subunit">
    <text evidence="9">Part of the signal recognition particle protein translocation system, which is composed of SRP and FtsY.</text>
</comment>
<dbReference type="Pfam" id="PF02881">
    <property type="entry name" value="SRP54_N"/>
    <property type="match status" value="1"/>
</dbReference>
<dbReference type="InterPro" id="IPR013822">
    <property type="entry name" value="Signal_recog_particl_SRP54_hlx"/>
</dbReference>
<dbReference type="Pfam" id="PF00448">
    <property type="entry name" value="SRP54"/>
    <property type="match status" value="1"/>
</dbReference>
<dbReference type="EC" id="3.6.5.4" evidence="9"/>
<dbReference type="SMART" id="SM00382">
    <property type="entry name" value="AAA"/>
    <property type="match status" value="1"/>
</dbReference>
<comment type="function">
    <text evidence="9">Involved in targeting and insertion of nascent membrane proteins into the cytoplasmic membrane. Acts as a receptor for the complex formed by the signal recognition particle (SRP) and the ribosome-nascent chain (RNC).</text>
</comment>
<comment type="catalytic activity">
    <reaction evidence="8 9">
        <text>GTP + H2O = GDP + phosphate + H(+)</text>
        <dbReference type="Rhea" id="RHEA:19669"/>
        <dbReference type="ChEBI" id="CHEBI:15377"/>
        <dbReference type="ChEBI" id="CHEBI:15378"/>
        <dbReference type="ChEBI" id="CHEBI:37565"/>
        <dbReference type="ChEBI" id="CHEBI:43474"/>
        <dbReference type="ChEBI" id="CHEBI:58189"/>
        <dbReference type="EC" id="3.6.5.4"/>
    </reaction>
</comment>
<name>A0A3A4R6J7_9BACT</name>
<dbReference type="GO" id="GO:0006614">
    <property type="term" value="P:SRP-dependent cotranslational protein targeting to membrane"/>
    <property type="evidence" value="ECO:0007669"/>
    <property type="project" value="InterPro"/>
</dbReference>
<dbReference type="InterPro" id="IPR000897">
    <property type="entry name" value="SRP54_GTPase_dom"/>
</dbReference>
<dbReference type="CDD" id="cd17874">
    <property type="entry name" value="FtsY"/>
    <property type="match status" value="1"/>
</dbReference>
<keyword evidence="3 9" id="KW-0547">Nucleotide-binding</keyword>
<feature type="binding site" evidence="9">
    <location>
        <begin position="189"/>
        <end position="193"/>
    </location>
    <ligand>
        <name>GTP</name>
        <dbReference type="ChEBI" id="CHEBI:37565"/>
    </ligand>
</feature>
<evidence type="ECO:0000256" key="2">
    <source>
        <dbReference type="ARBA" id="ARBA00022490"/>
    </source>
</evidence>
<evidence type="ECO:0000256" key="3">
    <source>
        <dbReference type="ARBA" id="ARBA00022741"/>
    </source>
</evidence>
<evidence type="ECO:0000313" key="12">
    <source>
        <dbReference type="Proteomes" id="UP000266426"/>
    </source>
</evidence>
<dbReference type="FunFam" id="3.40.50.300:FF:000053">
    <property type="entry name" value="Signal recognition particle receptor FtsY"/>
    <property type="match status" value="1"/>
</dbReference>
<evidence type="ECO:0000256" key="8">
    <source>
        <dbReference type="ARBA" id="ARBA00048027"/>
    </source>
</evidence>
<evidence type="ECO:0000259" key="10">
    <source>
        <dbReference type="PROSITE" id="PS00300"/>
    </source>
</evidence>
<comment type="subcellular location">
    <subcellularLocation>
        <location evidence="9">Cell membrane</location>
        <topology evidence="9">Peripheral membrane protein</topology>
        <orientation evidence="9">Cytoplasmic side</orientation>
    </subcellularLocation>
    <subcellularLocation>
        <location evidence="9">Cytoplasm</location>
    </subcellularLocation>
</comment>